<evidence type="ECO:0000256" key="2">
    <source>
        <dbReference type="SAM" id="Phobius"/>
    </source>
</evidence>
<keyword evidence="2" id="KW-0472">Membrane</keyword>
<evidence type="ECO:0000256" key="1">
    <source>
        <dbReference type="SAM" id="MobiDB-lite"/>
    </source>
</evidence>
<accession>A0A1R3X4W2</accession>
<keyword evidence="3" id="KW-0732">Signal</keyword>
<dbReference type="Proteomes" id="UP000192455">
    <property type="component" value="Unassembled WGS sequence"/>
</dbReference>
<dbReference type="PANTHER" id="PTHR44119">
    <property type="entry name" value="MAGNESIUM-CHELATASE SUBUNIT CHLH, CHLOROPLASTIC"/>
    <property type="match status" value="1"/>
</dbReference>
<dbReference type="EMBL" id="FTPS01000001">
    <property type="protein sequence ID" value="SIT84457.1"/>
    <property type="molecule type" value="Genomic_DNA"/>
</dbReference>
<feature type="transmembrane region" description="Helical" evidence="2">
    <location>
        <begin position="1251"/>
        <end position="1272"/>
    </location>
</feature>
<protein>
    <submittedName>
        <fullName evidence="5">Cobaltochelatase CobN subunit</fullName>
    </submittedName>
</protein>
<evidence type="ECO:0000259" key="4">
    <source>
        <dbReference type="Pfam" id="PF02514"/>
    </source>
</evidence>
<feature type="domain" description="CobN/magnesium chelatase" evidence="4">
    <location>
        <begin position="123"/>
        <end position="1158"/>
    </location>
</feature>
<feature type="chain" id="PRO_5012006248" evidence="3">
    <location>
        <begin position="21"/>
        <end position="1286"/>
    </location>
</feature>
<feature type="region of interest" description="Disordered" evidence="1">
    <location>
        <begin position="1202"/>
        <end position="1234"/>
    </location>
</feature>
<name>A0A1R3X4W2_9RHOB</name>
<feature type="compositionally biased region" description="Low complexity" evidence="1">
    <location>
        <begin position="1202"/>
        <end position="1216"/>
    </location>
</feature>
<evidence type="ECO:0000313" key="5">
    <source>
        <dbReference type="EMBL" id="SIT84457.1"/>
    </source>
</evidence>
<evidence type="ECO:0000313" key="6">
    <source>
        <dbReference type="Proteomes" id="UP000192455"/>
    </source>
</evidence>
<dbReference type="InterPro" id="IPR003672">
    <property type="entry name" value="CobN/Mg_chltase"/>
</dbReference>
<feature type="signal peptide" evidence="3">
    <location>
        <begin position="1"/>
        <end position="20"/>
    </location>
</feature>
<dbReference type="PANTHER" id="PTHR44119:SF4">
    <property type="entry name" value="AEROBIC COBALTOCHELATASE SUBUNIT COBN"/>
    <property type="match status" value="1"/>
</dbReference>
<feature type="compositionally biased region" description="Pro residues" evidence="1">
    <location>
        <begin position="1217"/>
        <end position="1227"/>
    </location>
</feature>
<dbReference type="RefSeq" id="WP_076649809.1">
    <property type="nucleotide sequence ID" value="NZ_FTPS01000001.1"/>
</dbReference>
<sequence length="1286" mass="138125">MRAIVHALALLALLAVPVSAQQDRAPVLRVLASDFVLPGKFRALAPLAEAEGVVLESVTVGPDAGDLLTGADLILLDVPRGNDRAQVEAALEGRGGVPRLTVGGGPPDWQELAPQDAARLAGWYAAGGAENYRQFFRYLAAWSRDAPREGFPDPVPLPETGIYHPDAPQIFDNVSDYLDWTGGQGSVVGVAISPGAVTGLQSGVEDTLIRAIEAEGLIPVAFWAPQDAVAALAREAGLAALVVRTHMRGGPDLAEAVLEMDIPVIQTLGYRDGSIADFRQAQSGVGQGAAAIFLAGAEVWGASDPLVLMAVENGEEVVIPEQLDALTAKLRGIAALQRKPDAEKRLALLFWNYPAGERNLSASNLNAPRSIAAITEGLAGAGYGVDTITEDQAIRGAQALLSAIWRSTPPEELLAEGLAATLPVGDYRDWLETLPPERQRELRASGDPARHPAVREVDGVPSFVIPRLQLGNLAILPQMPRDAHGHGHYHDTAAAPDHLYLAAYLWLREGFGTDAIIHLGTHGTQEWLKGKDRGLWAADYPMLAVGDVPVFYPYLQDNVAEAIQARRRGRAVIVSHQTPPFAPAGLQEDLRDIHHLIHDHAQLAEGPVRDEAARRIRQAVAESGLDADMGWDEARIEADFDRYLAELHDHLHFLAQSAVPLGLHTFGKAPDPDHRLVTVMQQLGPDFLDGFADDDEPAIEDPDRIMDSAPVATLRRWLREGQPDGSDTAERAAELDAALAAPGEMESLLAGLSGRLVPPGAGGDPIRNPDVRAGRNLYAFEADRIPAESAYAAGGEALAQVIDSYRETHGRMPEKLAFSLWASEAISHLGVTEAQVLHALGLRPVRDRGGRVTALEIIPAEELGRPRIDVVISATSVYRDQFDSFMRLLAEAIDRLAELDEPGNAVAANSRRIAEGLAAQGIAPDQAARLSRYRIFSNEPQSYGSGVSHVTLDSTSWDDEAVPAQTFLNGTRYAYGAAGWGEAPEGVNLFAEQLRGSDAAIMSRSSNLHGVLGTDHPFELLGGLALAIRHLDGASPELFISDLRRGAPRTATLASFLSDELRLRYLSPQWIEAMQDEGYAGTLAVLEGVNNLFGWQVTAPESVRADQWQAMFDTYVADSRDMGIEDWFETHNPSAQAQLIARMAEAIRKDYWDAPENTRRLMAERWQELAAMPEVRAGEAGATREFLAAMAAGYGLDAAPAPAEAEAAGAEPAAADPAPPDPAPTPQAQPEQVQGRVLEQVQPAPPPDSRLPWGLALMIALIGLGAAIQIGTNRREPTTEKMHDLA</sequence>
<dbReference type="STRING" id="515897.SAMN05421849_2118"/>
<keyword evidence="2" id="KW-1133">Transmembrane helix</keyword>
<dbReference type="NCBIfam" id="NF004644">
    <property type="entry name" value="PRK05989.2-2"/>
    <property type="match status" value="1"/>
</dbReference>
<keyword evidence="2" id="KW-0812">Transmembrane</keyword>
<reference evidence="5 6" key="1">
    <citation type="submission" date="2017-01" db="EMBL/GenBank/DDBJ databases">
        <authorList>
            <person name="Mah S.A."/>
            <person name="Swanson W.J."/>
            <person name="Moy G.W."/>
            <person name="Vacquier V.D."/>
        </authorList>
    </citation>
    <scope>NUCLEOTIDE SEQUENCE [LARGE SCALE GENOMIC DNA]</scope>
    <source>
        <strain evidence="5 6">DSM 21219</strain>
    </source>
</reference>
<proteinExistence type="predicted"/>
<gene>
    <name evidence="5" type="ORF">SAMN05421849_2118</name>
</gene>
<dbReference type="CDD" id="cd10150">
    <property type="entry name" value="CobN_like"/>
    <property type="match status" value="1"/>
</dbReference>
<organism evidence="5 6">
    <name type="scientific">Pontibaca methylaminivorans</name>
    <dbReference type="NCBI Taxonomy" id="515897"/>
    <lineage>
        <taxon>Bacteria</taxon>
        <taxon>Pseudomonadati</taxon>
        <taxon>Pseudomonadota</taxon>
        <taxon>Alphaproteobacteria</taxon>
        <taxon>Rhodobacterales</taxon>
        <taxon>Roseobacteraceae</taxon>
        <taxon>Pontibaca</taxon>
    </lineage>
</organism>
<keyword evidence="6" id="KW-1185">Reference proteome</keyword>
<dbReference type="OrthoDB" id="9757976at2"/>
<evidence type="ECO:0000256" key="3">
    <source>
        <dbReference type="SAM" id="SignalP"/>
    </source>
</evidence>
<dbReference type="Pfam" id="PF02514">
    <property type="entry name" value="CobN-Mg_chel"/>
    <property type="match status" value="1"/>
</dbReference>